<evidence type="ECO:0000313" key="1">
    <source>
        <dbReference type="EMBL" id="CAZ81935.1"/>
    </source>
</evidence>
<evidence type="ECO:0000313" key="2">
    <source>
        <dbReference type="Proteomes" id="UP000006911"/>
    </source>
</evidence>
<dbReference type="RefSeq" id="XP_002837744.1">
    <property type="nucleotide sequence ID" value="XM_002837698.1"/>
</dbReference>
<accession>D5GBT5</accession>
<dbReference type="EMBL" id="FN430097">
    <property type="protein sequence ID" value="CAZ81935.1"/>
    <property type="molecule type" value="Genomic_DNA"/>
</dbReference>
<dbReference type="Proteomes" id="UP000006911">
    <property type="component" value="Unassembled WGS sequence"/>
</dbReference>
<dbReference type="KEGG" id="tml:GSTUM_00005571001"/>
<dbReference type="HOGENOM" id="CLU_353074_0_0_1"/>
<name>D5GBT5_TUBMM</name>
<keyword evidence="2" id="KW-1185">Reference proteome</keyword>
<dbReference type="GeneID" id="9182972"/>
<sequence>MKPQFYLLGAVSLGLGGGGGGVLAESLSMPGITSPPPTPTSSSSSSQITLGMCDATEDFCGRSKTASVSGCPRSICADYINECGKWYGGCFLDPACTGGSIWPTFTKPPCTTSCSRTICADYVNECGKPYGGCFLDPACTGGTAFPTFTKPPCPTTTPASTTCSRSICVDNINECGQMFGGCFLDPACTGGTQWPTFTKPPCNSTTTTTTSASTTCKRAICADYINECGQMYGGCFLDPVCTGGTAWPTFSKPPCPTTKCSHSICYDGIDKCGQFYGGCTLAPECGGPKTPTFSRPPCPPTTVTTSTTTAPSTCTVSLCVDGIDACGQGWGGCFLAPECGGKEPSWTKPPCTKTTVTPTVTKYTTICPPGQAVTKFVTRTLTYTYGPLKSYYADPTVLSSYDSVTYYGPGPTSAPSSINPYVPSGTHNSSPYVPSGTSRCIAASSAGLDTTLDFDDLHGGISFTPRPPYKGFNFSRSINPAAPLTIGKARDSQFSMEGTITGIGSYPAWLLVHRATRQMNYPPSLDIIAMSQDGDPRNCAFDLKSFYVKPTYIWSDDSRINITAFDLDGRFIKTETRNAAGGLLFDVKGQGFEGIGLLTILDLSNEGFFIDDIKVTSRCCAFPERPATCPREEYGKWTVSTQDFEKVTGNHSLPFEVSPWVPYGNLLFRTHFDTPTLSRISDPVLGTSTMLHTTADVLNITLSTKCDFRLGALSIAPDEPAAGGNIIIEGYDFHSELAWTHTEAVSAAGGKRIDAIPSGYPAVWGLRIKIVVQEANRTRLMGFAIDDIVVISGQVG</sequence>
<organism evidence="1 2">
    <name type="scientific">Tuber melanosporum (strain Mel28)</name>
    <name type="common">Perigord black truffle</name>
    <dbReference type="NCBI Taxonomy" id="656061"/>
    <lineage>
        <taxon>Eukaryota</taxon>
        <taxon>Fungi</taxon>
        <taxon>Dikarya</taxon>
        <taxon>Ascomycota</taxon>
        <taxon>Pezizomycotina</taxon>
        <taxon>Pezizomycetes</taxon>
        <taxon>Pezizales</taxon>
        <taxon>Tuberaceae</taxon>
        <taxon>Tuber</taxon>
    </lineage>
</organism>
<dbReference type="AlphaFoldDB" id="D5GBT5"/>
<protein>
    <submittedName>
        <fullName evidence="1">(Perigord truffle) hypothetical protein</fullName>
    </submittedName>
</protein>
<proteinExistence type="predicted"/>
<dbReference type="eggNOG" id="ENOG502SN2C">
    <property type="taxonomic scope" value="Eukaryota"/>
</dbReference>
<reference evidence="1 2" key="1">
    <citation type="journal article" date="2010" name="Nature">
        <title>Perigord black truffle genome uncovers evolutionary origins and mechanisms of symbiosis.</title>
        <authorList>
            <person name="Martin F."/>
            <person name="Kohler A."/>
            <person name="Murat C."/>
            <person name="Balestrini R."/>
            <person name="Coutinho P.M."/>
            <person name="Jaillon O."/>
            <person name="Montanini B."/>
            <person name="Morin E."/>
            <person name="Noel B."/>
            <person name="Percudani R."/>
            <person name="Porcel B."/>
            <person name="Rubini A."/>
            <person name="Amicucci A."/>
            <person name="Amselem J."/>
            <person name="Anthouard V."/>
            <person name="Arcioni S."/>
            <person name="Artiguenave F."/>
            <person name="Aury J.M."/>
            <person name="Ballario P."/>
            <person name="Bolchi A."/>
            <person name="Brenna A."/>
            <person name="Brun A."/>
            <person name="Buee M."/>
            <person name="Cantarel B."/>
            <person name="Chevalier G."/>
            <person name="Couloux A."/>
            <person name="Da Silva C."/>
            <person name="Denoeud F."/>
            <person name="Duplessis S."/>
            <person name="Ghignone S."/>
            <person name="Hilselberger B."/>
            <person name="Iotti M."/>
            <person name="Marcais B."/>
            <person name="Mello A."/>
            <person name="Miranda M."/>
            <person name="Pacioni G."/>
            <person name="Quesneville H."/>
            <person name="Riccioni C."/>
            <person name="Ruotolo R."/>
            <person name="Splivallo R."/>
            <person name="Stocchi V."/>
            <person name="Tisserant E."/>
            <person name="Viscomi A.R."/>
            <person name="Zambonelli A."/>
            <person name="Zampieri E."/>
            <person name="Henrissat B."/>
            <person name="Lebrun M.H."/>
            <person name="Paolocci F."/>
            <person name="Bonfante P."/>
            <person name="Ottonello S."/>
            <person name="Wincker P."/>
        </authorList>
    </citation>
    <scope>NUCLEOTIDE SEQUENCE [LARGE SCALE GENOMIC DNA]</scope>
    <source>
        <strain evidence="1 2">Mel28</strain>
    </source>
</reference>
<dbReference type="InParanoid" id="D5GBT5"/>
<gene>
    <name evidence="1" type="ORF">GSTUM_00005571001</name>
</gene>
<dbReference type="STRING" id="656061.D5GBT5"/>